<evidence type="ECO:0000313" key="3">
    <source>
        <dbReference type="Proteomes" id="UP000799441"/>
    </source>
</evidence>
<dbReference type="OrthoDB" id="3648916at2759"/>
<proteinExistence type="predicted"/>
<organism evidence="2 3">
    <name type="scientific">Polychaeton citri CBS 116435</name>
    <dbReference type="NCBI Taxonomy" id="1314669"/>
    <lineage>
        <taxon>Eukaryota</taxon>
        <taxon>Fungi</taxon>
        <taxon>Dikarya</taxon>
        <taxon>Ascomycota</taxon>
        <taxon>Pezizomycotina</taxon>
        <taxon>Dothideomycetes</taxon>
        <taxon>Dothideomycetidae</taxon>
        <taxon>Capnodiales</taxon>
        <taxon>Capnodiaceae</taxon>
        <taxon>Polychaeton</taxon>
    </lineage>
</organism>
<dbReference type="CDD" id="cd04301">
    <property type="entry name" value="NAT_SF"/>
    <property type="match status" value="1"/>
</dbReference>
<dbReference type="InterPro" id="IPR016181">
    <property type="entry name" value="Acyl_CoA_acyltransferase"/>
</dbReference>
<dbReference type="InterPro" id="IPR000182">
    <property type="entry name" value="GNAT_dom"/>
</dbReference>
<dbReference type="Gene3D" id="3.40.630.30">
    <property type="match status" value="1"/>
</dbReference>
<dbReference type="SUPFAM" id="SSF55729">
    <property type="entry name" value="Acyl-CoA N-acyltransferases (Nat)"/>
    <property type="match status" value="1"/>
</dbReference>
<protein>
    <recommendedName>
        <fullName evidence="1">N-acetyltransferase domain-containing protein</fullName>
    </recommendedName>
</protein>
<reference evidence="2" key="1">
    <citation type="journal article" date="2020" name="Stud. Mycol.">
        <title>101 Dothideomycetes genomes: a test case for predicting lifestyles and emergence of pathogens.</title>
        <authorList>
            <person name="Haridas S."/>
            <person name="Albert R."/>
            <person name="Binder M."/>
            <person name="Bloem J."/>
            <person name="Labutti K."/>
            <person name="Salamov A."/>
            <person name="Andreopoulos B."/>
            <person name="Baker S."/>
            <person name="Barry K."/>
            <person name="Bills G."/>
            <person name="Bluhm B."/>
            <person name="Cannon C."/>
            <person name="Castanera R."/>
            <person name="Culley D."/>
            <person name="Daum C."/>
            <person name="Ezra D."/>
            <person name="Gonzalez J."/>
            <person name="Henrissat B."/>
            <person name="Kuo A."/>
            <person name="Liang C."/>
            <person name="Lipzen A."/>
            <person name="Lutzoni F."/>
            <person name="Magnuson J."/>
            <person name="Mondo S."/>
            <person name="Nolan M."/>
            <person name="Ohm R."/>
            <person name="Pangilinan J."/>
            <person name="Park H.-J."/>
            <person name="Ramirez L."/>
            <person name="Alfaro M."/>
            <person name="Sun H."/>
            <person name="Tritt A."/>
            <person name="Yoshinaga Y."/>
            <person name="Zwiers L.-H."/>
            <person name="Turgeon B."/>
            <person name="Goodwin S."/>
            <person name="Spatafora J."/>
            <person name="Crous P."/>
            <person name="Grigoriev I."/>
        </authorList>
    </citation>
    <scope>NUCLEOTIDE SEQUENCE</scope>
    <source>
        <strain evidence="2">CBS 116435</strain>
    </source>
</reference>
<dbReference type="Proteomes" id="UP000799441">
    <property type="component" value="Unassembled WGS sequence"/>
</dbReference>
<accession>A0A9P4QCG4</accession>
<sequence length="52" mass="5768">MLGVHEDYQGHGIAASLIKWGTEQADQEGIETHLQASEVGRPYYIKVRSIAN</sequence>
<dbReference type="Pfam" id="PF00583">
    <property type="entry name" value="Acetyltransf_1"/>
    <property type="match status" value="1"/>
</dbReference>
<dbReference type="EMBL" id="MU003783">
    <property type="protein sequence ID" value="KAF2722391.1"/>
    <property type="molecule type" value="Genomic_DNA"/>
</dbReference>
<comment type="caution">
    <text evidence="2">The sequence shown here is derived from an EMBL/GenBank/DDBJ whole genome shotgun (WGS) entry which is preliminary data.</text>
</comment>
<evidence type="ECO:0000259" key="1">
    <source>
        <dbReference type="Pfam" id="PF00583"/>
    </source>
</evidence>
<keyword evidence="3" id="KW-1185">Reference proteome</keyword>
<dbReference type="AlphaFoldDB" id="A0A9P4QCG4"/>
<dbReference type="PANTHER" id="PTHR42791:SF1">
    <property type="entry name" value="N-ACETYLTRANSFERASE DOMAIN-CONTAINING PROTEIN"/>
    <property type="match status" value="1"/>
</dbReference>
<dbReference type="InterPro" id="IPR052523">
    <property type="entry name" value="Trichothecene_AcTrans"/>
</dbReference>
<name>A0A9P4QCG4_9PEZI</name>
<feature type="domain" description="N-acetyltransferase" evidence="1">
    <location>
        <begin position="2"/>
        <end position="34"/>
    </location>
</feature>
<dbReference type="PANTHER" id="PTHR42791">
    <property type="entry name" value="GNAT FAMILY ACETYLTRANSFERASE"/>
    <property type="match status" value="1"/>
</dbReference>
<evidence type="ECO:0000313" key="2">
    <source>
        <dbReference type="EMBL" id="KAF2722391.1"/>
    </source>
</evidence>
<dbReference type="GO" id="GO:0016747">
    <property type="term" value="F:acyltransferase activity, transferring groups other than amino-acyl groups"/>
    <property type="evidence" value="ECO:0007669"/>
    <property type="project" value="InterPro"/>
</dbReference>
<gene>
    <name evidence="2" type="ORF">K431DRAFT_284079</name>
</gene>